<dbReference type="SUPFAM" id="SSF47413">
    <property type="entry name" value="lambda repressor-like DNA-binding domains"/>
    <property type="match status" value="1"/>
</dbReference>
<dbReference type="RefSeq" id="WP_377275947.1">
    <property type="nucleotide sequence ID" value="NZ_JBHSGL010000002.1"/>
</dbReference>
<evidence type="ECO:0000313" key="7">
    <source>
        <dbReference type="Proteomes" id="UP001595932"/>
    </source>
</evidence>
<feature type="domain" description="HTH cro/C1-type" evidence="5">
    <location>
        <begin position="12"/>
        <end position="66"/>
    </location>
</feature>
<evidence type="ECO:0000256" key="4">
    <source>
        <dbReference type="ARBA" id="ARBA00023136"/>
    </source>
</evidence>
<accession>A0ABV9M6K8</accession>
<keyword evidence="2" id="KW-0812">Transmembrane</keyword>
<evidence type="ECO:0000256" key="1">
    <source>
        <dbReference type="ARBA" id="ARBA00004127"/>
    </source>
</evidence>
<evidence type="ECO:0000313" key="6">
    <source>
        <dbReference type="EMBL" id="MFC4711452.1"/>
    </source>
</evidence>
<comment type="caution">
    <text evidence="6">The sequence shown here is derived from an EMBL/GenBank/DDBJ whole genome shotgun (WGS) entry which is preliminary data.</text>
</comment>
<dbReference type="Gene3D" id="1.10.260.40">
    <property type="entry name" value="lambda repressor-like DNA-binding domains"/>
    <property type="match status" value="1"/>
</dbReference>
<organism evidence="6 7">
    <name type="scientific">Planococcus dechangensis</name>
    <dbReference type="NCBI Taxonomy" id="1176255"/>
    <lineage>
        <taxon>Bacteria</taxon>
        <taxon>Bacillati</taxon>
        <taxon>Bacillota</taxon>
        <taxon>Bacilli</taxon>
        <taxon>Bacillales</taxon>
        <taxon>Caryophanaceae</taxon>
        <taxon>Planococcus</taxon>
    </lineage>
</organism>
<evidence type="ECO:0000259" key="5">
    <source>
        <dbReference type="PROSITE" id="PS50943"/>
    </source>
</evidence>
<dbReference type="InterPro" id="IPR001387">
    <property type="entry name" value="Cro/C1-type_HTH"/>
</dbReference>
<dbReference type="InterPro" id="IPR010652">
    <property type="entry name" value="DUF1232"/>
</dbReference>
<proteinExistence type="predicted"/>
<keyword evidence="4" id="KW-0472">Membrane</keyword>
<protein>
    <submittedName>
        <fullName evidence="6">DUF1232 domain-containing protein</fullName>
    </submittedName>
</protein>
<sequence length="203" mass="22741">MNNSLPAIGSFINDLLTERSWSMGHLSVLTQIDKASISRIINGKRKPTLDHLQKFSQSFGVPLAYFLEAAGYPATPDHQNTNDSEVFSDVLLTTPPSPEQVRRKLYYFEQHAKTDDGKKQVAESFEAKVEKLESSGPHIDQLKNFYHKFRNQSGSPKELALIGAALLYFIAPIDVIPDYIFPLGYVDDVMAVQLVLSLLQSKL</sequence>
<dbReference type="Proteomes" id="UP001595932">
    <property type="component" value="Unassembled WGS sequence"/>
</dbReference>
<reference evidence="7" key="1">
    <citation type="journal article" date="2019" name="Int. J. Syst. Evol. Microbiol.">
        <title>The Global Catalogue of Microorganisms (GCM) 10K type strain sequencing project: providing services to taxonomists for standard genome sequencing and annotation.</title>
        <authorList>
            <consortium name="The Broad Institute Genomics Platform"/>
            <consortium name="The Broad Institute Genome Sequencing Center for Infectious Disease"/>
            <person name="Wu L."/>
            <person name="Ma J."/>
        </authorList>
    </citation>
    <scope>NUCLEOTIDE SEQUENCE [LARGE SCALE GENOMIC DNA]</scope>
    <source>
        <strain evidence="7">CGMCC 1.12151</strain>
    </source>
</reference>
<keyword evidence="3" id="KW-1133">Transmembrane helix</keyword>
<evidence type="ECO:0000256" key="2">
    <source>
        <dbReference type="ARBA" id="ARBA00022692"/>
    </source>
</evidence>
<dbReference type="PROSITE" id="PS50943">
    <property type="entry name" value="HTH_CROC1"/>
    <property type="match status" value="1"/>
</dbReference>
<dbReference type="Pfam" id="PF06803">
    <property type="entry name" value="DUF1232"/>
    <property type="match status" value="1"/>
</dbReference>
<dbReference type="SMART" id="SM00530">
    <property type="entry name" value="HTH_XRE"/>
    <property type="match status" value="1"/>
</dbReference>
<dbReference type="InterPro" id="IPR010982">
    <property type="entry name" value="Lambda_DNA-bd_dom_sf"/>
</dbReference>
<keyword evidence="7" id="KW-1185">Reference proteome</keyword>
<evidence type="ECO:0000256" key="3">
    <source>
        <dbReference type="ARBA" id="ARBA00022989"/>
    </source>
</evidence>
<dbReference type="CDD" id="cd00093">
    <property type="entry name" value="HTH_XRE"/>
    <property type="match status" value="1"/>
</dbReference>
<dbReference type="EMBL" id="JBHSGL010000002">
    <property type="protein sequence ID" value="MFC4711452.1"/>
    <property type="molecule type" value="Genomic_DNA"/>
</dbReference>
<gene>
    <name evidence="6" type="ORF">ACFO5U_01195</name>
</gene>
<name>A0ABV9M6K8_9BACL</name>
<comment type="subcellular location">
    <subcellularLocation>
        <location evidence="1">Endomembrane system</location>
        <topology evidence="1">Multi-pass membrane protein</topology>
    </subcellularLocation>
</comment>
<dbReference type="Pfam" id="PF01381">
    <property type="entry name" value="HTH_3"/>
    <property type="match status" value="1"/>
</dbReference>